<name>A0A699YTK0_HAELA</name>
<reference evidence="1 2" key="1">
    <citation type="submission" date="2020-02" db="EMBL/GenBank/DDBJ databases">
        <title>Draft genome sequence of Haematococcus lacustris strain NIES-144.</title>
        <authorList>
            <person name="Morimoto D."/>
            <person name="Nakagawa S."/>
            <person name="Yoshida T."/>
            <person name="Sawayama S."/>
        </authorList>
    </citation>
    <scope>NUCLEOTIDE SEQUENCE [LARGE SCALE GENOMIC DNA]</scope>
    <source>
        <strain evidence="1 2">NIES-144</strain>
    </source>
</reference>
<sequence length="59" mass="6319">MVDGAKAETEAAAPIVNKCMCGQCAIARRCHQICANKAFGTEFLGFTKSAYHQQGVSVR</sequence>
<keyword evidence="2" id="KW-1185">Reference proteome</keyword>
<dbReference type="AlphaFoldDB" id="A0A699YTK0"/>
<evidence type="ECO:0000313" key="2">
    <source>
        <dbReference type="Proteomes" id="UP000485058"/>
    </source>
</evidence>
<gene>
    <name evidence="1" type="ORF">HaLaN_04900</name>
</gene>
<evidence type="ECO:0000313" key="1">
    <source>
        <dbReference type="EMBL" id="GFH09709.1"/>
    </source>
</evidence>
<organism evidence="1 2">
    <name type="scientific">Haematococcus lacustris</name>
    <name type="common">Green alga</name>
    <name type="synonym">Haematococcus pluvialis</name>
    <dbReference type="NCBI Taxonomy" id="44745"/>
    <lineage>
        <taxon>Eukaryota</taxon>
        <taxon>Viridiplantae</taxon>
        <taxon>Chlorophyta</taxon>
        <taxon>core chlorophytes</taxon>
        <taxon>Chlorophyceae</taxon>
        <taxon>CS clade</taxon>
        <taxon>Chlamydomonadales</taxon>
        <taxon>Haematococcaceae</taxon>
        <taxon>Haematococcus</taxon>
    </lineage>
</organism>
<dbReference type="EMBL" id="BLLF01000255">
    <property type="protein sequence ID" value="GFH09709.1"/>
    <property type="molecule type" value="Genomic_DNA"/>
</dbReference>
<dbReference type="Proteomes" id="UP000485058">
    <property type="component" value="Unassembled WGS sequence"/>
</dbReference>
<proteinExistence type="predicted"/>
<protein>
    <submittedName>
        <fullName evidence="1">Uncharacterized protein</fullName>
    </submittedName>
</protein>
<comment type="caution">
    <text evidence="1">The sequence shown here is derived from an EMBL/GenBank/DDBJ whole genome shotgun (WGS) entry which is preliminary data.</text>
</comment>
<accession>A0A699YTK0</accession>